<keyword evidence="2" id="KW-1185">Reference proteome</keyword>
<reference evidence="1 2" key="1">
    <citation type="submission" date="2015-01" db="EMBL/GenBank/DDBJ databases">
        <title>Evolution of Trichinella species and genotypes.</title>
        <authorList>
            <person name="Korhonen P.K."/>
            <person name="Edoardo P."/>
            <person name="Giuseppe L.R."/>
            <person name="Gasser R.B."/>
        </authorList>
    </citation>
    <scope>NUCLEOTIDE SEQUENCE [LARGE SCALE GENOMIC DNA]</scope>
    <source>
        <strain evidence="1">ISS470</strain>
    </source>
</reference>
<proteinExistence type="predicted"/>
<comment type="caution">
    <text evidence="1">The sequence shown here is derived from an EMBL/GenBank/DDBJ whole genome shotgun (WGS) entry which is preliminary data.</text>
</comment>
<accession>A0A0V1G4A2</accession>
<dbReference type="EMBL" id="JYDT01000004">
    <property type="protein sequence ID" value="KRY93142.1"/>
    <property type="molecule type" value="Genomic_DNA"/>
</dbReference>
<dbReference type="AlphaFoldDB" id="A0A0V1G4A2"/>
<protein>
    <submittedName>
        <fullName evidence="1">Uncharacterized protein</fullName>
    </submittedName>
</protein>
<sequence length="61" mass="7052">MHYSFIDNDVEIRGQSCTHGPMRGNGQCPVKNIEEYPPANMAWGSYEYELGKWIEVGWFVL</sequence>
<evidence type="ECO:0000313" key="1">
    <source>
        <dbReference type="EMBL" id="KRY93142.1"/>
    </source>
</evidence>
<dbReference type="Proteomes" id="UP000054995">
    <property type="component" value="Unassembled WGS sequence"/>
</dbReference>
<evidence type="ECO:0000313" key="2">
    <source>
        <dbReference type="Proteomes" id="UP000054995"/>
    </source>
</evidence>
<gene>
    <name evidence="1" type="ORF">T4D_1388</name>
</gene>
<name>A0A0V1G4A2_TRIPS</name>
<organism evidence="1 2">
    <name type="scientific">Trichinella pseudospiralis</name>
    <name type="common">Parasitic roundworm</name>
    <dbReference type="NCBI Taxonomy" id="6337"/>
    <lineage>
        <taxon>Eukaryota</taxon>
        <taxon>Metazoa</taxon>
        <taxon>Ecdysozoa</taxon>
        <taxon>Nematoda</taxon>
        <taxon>Enoplea</taxon>
        <taxon>Dorylaimia</taxon>
        <taxon>Trichinellida</taxon>
        <taxon>Trichinellidae</taxon>
        <taxon>Trichinella</taxon>
    </lineage>
</organism>